<evidence type="ECO:0000313" key="2">
    <source>
        <dbReference type="Proteomes" id="UP000005095"/>
    </source>
</evidence>
<protein>
    <submittedName>
        <fullName evidence="1">Uncharacterized protein</fullName>
    </submittedName>
</protein>
<dbReference type="STRING" id="28892.Metli_0779"/>
<name>J0RYV0_9EURY</name>
<dbReference type="InterPro" id="IPR005368">
    <property type="entry name" value="UPF0175"/>
</dbReference>
<reference evidence="1 2" key="1">
    <citation type="submission" date="2011-08" db="EMBL/GenBank/DDBJ databases">
        <title>The complete genome of Methanofollis liminatans DSM 4140.</title>
        <authorList>
            <consortium name="US DOE Joint Genome Institute (JGI-PGF)"/>
            <person name="Lucas S."/>
            <person name="Han J."/>
            <person name="Lapidus A."/>
            <person name="Bruce D."/>
            <person name="Goodwin L."/>
            <person name="Pitluck S."/>
            <person name="Peters L."/>
            <person name="Kyrpides N."/>
            <person name="Mavromatis K."/>
            <person name="Ivanova N."/>
            <person name="Mikhailova N."/>
            <person name="Lu M."/>
            <person name="Detter J.C."/>
            <person name="Tapia R."/>
            <person name="Han C."/>
            <person name="Land M."/>
            <person name="Hauser L."/>
            <person name="Markowitz V."/>
            <person name="Cheng J.-F."/>
            <person name="Hugenholtz P."/>
            <person name="Woyke T."/>
            <person name="Wu D."/>
            <person name="Spring S."/>
            <person name="Schuler E."/>
            <person name="Brambilla E."/>
            <person name="Klenk H.-P."/>
            <person name="Eisen J.A."/>
        </authorList>
    </citation>
    <scope>NUCLEOTIDE SEQUENCE [LARGE SCALE GENOMIC DNA]</scope>
    <source>
        <strain evidence="1 2">DSM 4140</strain>
    </source>
</reference>
<dbReference type="HOGENOM" id="CLU_154570_4_2_2"/>
<dbReference type="EMBL" id="CM001555">
    <property type="protein sequence ID" value="EJG06741.1"/>
    <property type="molecule type" value="Genomic_DNA"/>
</dbReference>
<accession>J0RYV0</accession>
<sequence>MSDVTIMVPHDKRPALRLPPDAIQAALQQELALALYQRCILSSGKACALAGVKRWEWEALPGARRILRHYADEDLDQDIAYAAGGQ</sequence>
<dbReference type="Proteomes" id="UP000005095">
    <property type="component" value="Chromosome"/>
</dbReference>
<dbReference type="Pfam" id="PF03683">
    <property type="entry name" value="UPF0175"/>
    <property type="match status" value="1"/>
</dbReference>
<proteinExistence type="predicted"/>
<dbReference type="AlphaFoldDB" id="J0RYV0"/>
<keyword evidence="2" id="KW-1185">Reference proteome</keyword>
<dbReference type="RefSeq" id="WP_004038204.1">
    <property type="nucleotide sequence ID" value="NZ_CM001555.1"/>
</dbReference>
<gene>
    <name evidence="1" type="ORF">Metli_0779</name>
</gene>
<organism evidence="1 2">
    <name type="scientific">Methanofollis liminatans DSM 4140</name>
    <dbReference type="NCBI Taxonomy" id="28892"/>
    <lineage>
        <taxon>Archaea</taxon>
        <taxon>Methanobacteriati</taxon>
        <taxon>Methanobacteriota</taxon>
        <taxon>Stenosarchaea group</taxon>
        <taxon>Methanomicrobia</taxon>
        <taxon>Methanomicrobiales</taxon>
        <taxon>Methanomicrobiaceae</taxon>
        <taxon>Methanofollis</taxon>
    </lineage>
</organism>
<evidence type="ECO:0000313" key="1">
    <source>
        <dbReference type="EMBL" id="EJG06741.1"/>
    </source>
</evidence>
<dbReference type="OrthoDB" id="93800at2157"/>